<feature type="transmembrane region" description="Helical" evidence="7">
    <location>
        <begin position="69"/>
        <end position="87"/>
    </location>
</feature>
<dbReference type="EMBL" id="JAUJYN010000001">
    <property type="protein sequence ID" value="KAK1280260.1"/>
    <property type="molecule type" value="Genomic_DNA"/>
</dbReference>
<dbReference type="AlphaFoldDB" id="A0AAV9BU47"/>
<keyword evidence="6 7" id="KW-0472">Membrane</keyword>
<evidence type="ECO:0000256" key="4">
    <source>
        <dbReference type="ARBA" id="ARBA00022989"/>
    </source>
</evidence>
<dbReference type="InterPro" id="IPR026961">
    <property type="entry name" value="PGG_dom"/>
</dbReference>
<evidence type="ECO:0000256" key="6">
    <source>
        <dbReference type="ARBA" id="ARBA00023136"/>
    </source>
</evidence>
<keyword evidence="4 7" id="KW-1133">Transmembrane helix</keyword>
<feature type="domain" description="PGG" evidence="8">
    <location>
        <begin position="8"/>
        <end position="120"/>
    </location>
</feature>
<dbReference type="PANTHER" id="PTHR24186:SF37">
    <property type="entry name" value="PGG DOMAIN-CONTAINING PROTEIN"/>
    <property type="match status" value="1"/>
</dbReference>
<evidence type="ECO:0000313" key="9">
    <source>
        <dbReference type="EMBL" id="KAK1280260.1"/>
    </source>
</evidence>
<organism evidence="9 10">
    <name type="scientific">Acorus gramineus</name>
    <name type="common">Dwarf sweet flag</name>
    <dbReference type="NCBI Taxonomy" id="55184"/>
    <lineage>
        <taxon>Eukaryota</taxon>
        <taxon>Viridiplantae</taxon>
        <taxon>Streptophyta</taxon>
        <taxon>Embryophyta</taxon>
        <taxon>Tracheophyta</taxon>
        <taxon>Spermatophyta</taxon>
        <taxon>Magnoliopsida</taxon>
        <taxon>Liliopsida</taxon>
        <taxon>Acoraceae</taxon>
        <taxon>Acorus</taxon>
    </lineage>
</organism>
<name>A0AAV9BU47_ACOGR</name>
<comment type="caution">
    <text evidence="9">The sequence shown here is derived from an EMBL/GenBank/DDBJ whole genome shotgun (WGS) entry which is preliminary data.</text>
</comment>
<keyword evidence="5" id="KW-0040">ANK repeat</keyword>
<feature type="transmembrane region" description="Helical" evidence="7">
    <location>
        <begin position="191"/>
        <end position="208"/>
    </location>
</feature>
<comment type="subcellular location">
    <subcellularLocation>
        <location evidence="1">Membrane</location>
        <topology evidence="1">Multi-pass membrane protein</topology>
    </subcellularLocation>
</comment>
<gene>
    <name evidence="9" type="ORF">QJS04_geneDACA017684</name>
</gene>
<dbReference type="Pfam" id="PF13962">
    <property type="entry name" value="PGG"/>
    <property type="match status" value="1"/>
</dbReference>
<feature type="transmembrane region" description="Helical" evidence="7">
    <location>
        <begin position="12"/>
        <end position="32"/>
    </location>
</feature>
<evidence type="ECO:0000256" key="1">
    <source>
        <dbReference type="ARBA" id="ARBA00004141"/>
    </source>
</evidence>
<evidence type="ECO:0000256" key="3">
    <source>
        <dbReference type="ARBA" id="ARBA00022737"/>
    </source>
</evidence>
<sequence>MGRSEVFFKEVRGSLLMVAALIATVTFSAGIYPPGGFWQDDLQGKHMAGKPIMADKDKSKYDKFMNRNTHAFIQSLLFIMLLLVSYAMPHHTLLVALVFCVGVSLLTTLVFLGLAYSTGSSGLLTESASNDMLHYLLGPLGKTVDDREISRCRSRRCRIQHGGRDGAWSVIDSEEVEAELYLIIPSYATKYISEYTCMYSSFFFFFFFF</sequence>
<protein>
    <recommendedName>
        <fullName evidence="8">PGG domain-containing protein</fullName>
    </recommendedName>
</protein>
<accession>A0AAV9BU47</accession>
<reference evidence="9" key="1">
    <citation type="journal article" date="2023" name="Nat. Commun.">
        <title>Diploid and tetraploid genomes of Acorus and the evolution of monocots.</title>
        <authorList>
            <person name="Ma L."/>
            <person name="Liu K.W."/>
            <person name="Li Z."/>
            <person name="Hsiao Y.Y."/>
            <person name="Qi Y."/>
            <person name="Fu T."/>
            <person name="Tang G.D."/>
            <person name="Zhang D."/>
            <person name="Sun W.H."/>
            <person name="Liu D.K."/>
            <person name="Li Y."/>
            <person name="Chen G.Z."/>
            <person name="Liu X.D."/>
            <person name="Liao X.Y."/>
            <person name="Jiang Y.T."/>
            <person name="Yu X."/>
            <person name="Hao Y."/>
            <person name="Huang J."/>
            <person name="Zhao X.W."/>
            <person name="Ke S."/>
            <person name="Chen Y.Y."/>
            <person name="Wu W.L."/>
            <person name="Hsu J.L."/>
            <person name="Lin Y.F."/>
            <person name="Huang M.D."/>
            <person name="Li C.Y."/>
            <person name="Huang L."/>
            <person name="Wang Z.W."/>
            <person name="Zhao X."/>
            <person name="Zhong W.Y."/>
            <person name="Peng D.H."/>
            <person name="Ahmad S."/>
            <person name="Lan S."/>
            <person name="Zhang J.S."/>
            <person name="Tsai W.C."/>
            <person name="Van de Peer Y."/>
            <person name="Liu Z.J."/>
        </authorList>
    </citation>
    <scope>NUCLEOTIDE SEQUENCE</scope>
    <source>
        <strain evidence="9">SCP</strain>
    </source>
</reference>
<evidence type="ECO:0000256" key="7">
    <source>
        <dbReference type="SAM" id="Phobius"/>
    </source>
</evidence>
<dbReference type="PANTHER" id="PTHR24186">
    <property type="entry name" value="PROTEIN PHOSPHATASE 1 REGULATORY SUBUNIT"/>
    <property type="match status" value="1"/>
</dbReference>
<reference evidence="9" key="2">
    <citation type="submission" date="2023-06" db="EMBL/GenBank/DDBJ databases">
        <authorList>
            <person name="Ma L."/>
            <person name="Liu K.-W."/>
            <person name="Li Z."/>
            <person name="Hsiao Y.-Y."/>
            <person name="Qi Y."/>
            <person name="Fu T."/>
            <person name="Tang G."/>
            <person name="Zhang D."/>
            <person name="Sun W.-H."/>
            <person name="Liu D.-K."/>
            <person name="Li Y."/>
            <person name="Chen G.-Z."/>
            <person name="Liu X.-D."/>
            <person name="Liao X.-Y."/>
            <person name="Jiang Y.-T."/>
            <person name="Yu X."/>
            <person name="Hao Y."/>
            <person name="Huang J."/>
            <person name="Zhao X.-W."/>
            <person name="Ke S."/>
            <person name="Chen Y.-Y."/>
            <person name="Wu W.-L."/>
            <person name="Hsu J.-L."/>
            <person name="Lin Y.-F."/>
            <person name="Huang M.-D."/>
            <person name="Li C.-Y."/>
            <person name="Huang L."/>
            <person name="Wang Z.-W."/>
            <person name="Zhao X."/>
            <person name="Zhong W.-Y."/>
            <person name="Peng D.-H."/>
            <person name="Ahmad S."/>
            <person name="Lan S."/>
            <person name="Zhang J.-S."/>
            <person name="Tsai W.-C."/>
            <person name="Van De Peer Y."/>
            <person name="Liu Z.-J."/>
        </authorList>
    </citation>
    <scope>NUCLEOTIDE SEQUENCE</scope>
    <source>
        <strain evidence="9">SCP</strain>
        <tissue evidence="9">Leaves</tissue>
    </source>
</reference>
<feature type="transmembrane region" description="Helical" evidence="7">
    <location>
        <begin position="94"/>
        <end position="116"/>
    </location>
</feature>
<evidence type="ECO:0000256" key="5">
    <source>
        <dbReference type="ARBA" id="ARBA00023043"/>
    </source>
</evidence>
<keyword evidence="2 7" id="KW-0812">Transmembrane</keyword>
<keyword evidence="3" id="KW-0677">Repeat</keyword>
<dbReference type="GO" id="GO:0005886">
    <property type="term" value="C:plasma membrane"/>
    <property type="evidence" value="ECO:0007669"/>
    <property type="project" value="TreeGrafter"/>
</dbReference>
<proteinExistence type="predicted"/>
<evidence type="ECO:0000256" key="2">
    <source>
        <dbReference type="ARBA" id="ARBA00022692"/>
    </source>
</evidence>
<evidence type="ECO:0000259" key="8">
    <source>
        <dbReference type="Pfam" id="PF13962"/>
    </source>
</evidence>
<dbReference type="Proteomes" id="UP001179952">
    <property type="component" value="Unassembled WGS sequence"/>
</dbReference>
<keyword evidence="10" id="KW-1185">Reference proteome</keyword>
<evidence type="ECO:0000313" key="10">
    <source>
        <dbReference type="Proteomes" id="UP001179952"/>
    </source>
</evidence>